<evidence type="ECO:0000313" key="4">
    <source>
        <dbReference type="Proteomes" id="UP001065174"/>
    </source>
</evidence>
<dbReference type="EMBL" id="CP106679">
    <property type="protein sequence ID" value="UXP33753.1"/>
    <property type="molecule type" value="Genomic_DNA"/>
</dbReference>
<keyword evidence="1" id="KW-0812">Transmembrane</keyword>
<keyword evidence="4" id="KW-1185">Reference proteome</keyword>
<evidence type="ECO:0000313" key="3">
    <source>
        <dbReference type="EMBL" id="UXP33753.1"/>
    </source>
</evidence>
<keyword evidence="1" id="KW-0472">Membrane</keyword>
<feature type="transmembrane region" description="Helical" evidence="1">
    <location>
        <begin position="157"/>
        <end position="180"/>
    </location>
</feature>
<keyword evidence="1" id="KW-1133">Transmembrane helix</keyword>
<keyword evidence="2" id="KW-0732">Signal</keyword>
<proteinExistence type="predicted"/>
<organism evidence="3 4">
    <name type="scientific">Reichenbachiella agarivorans</name>
    <dbReference type="NCBI Taxonomy" id="2979464"/>
    <lineage>
        <taxon>Bacteria</taxon>
        <taxon>Pseudomonadati</taxon>
        <taxon>Bacteroidota</taxon>
        <taxon>Cytophagia</taxon>
        <taxon>Cytophagales</taxon>
        <taxon>Reichenbachiellaceae</taxon>
        <taxon>Reichenbachiella</taxon>
    </lineage>
</organism>
<evidence type="ECO:0000256" key="2">
    <source>
        <dbReference type="SAM" id="SignalP"/>
    </source>
</evidence>
<name>A0ABY6CTD3_9BACT</name>
<reference evidence="3" key="1">
    <citation type="submission" date="2022-09" db="EMBL/GenBank/DDBJ databases">
        <title>Comparative genomics and taxonomic characterization of three novel marine species of genus Reichenbachiella exhibiting antioxidant and polysaccharide degradation activities.</title>
        <authorList>
            <person name="Muhammad N."/>
            <person name="Lee Y.-J."/>
            <person name="Ko J."/>
            <person name="Kim S.-G."/>
        </authorList>
    </citation>
    <scope>NUCLEOTIDE SEQUENCE</scope>
    <source>
        <strain evidence="3">BKB1-1</strain>
    </source>
</reference>
<feature type="transmembrane region" description="Helical" evidence="1">
    <location>
        <begin position="208"/>
        <end position="228"/>
    </location>
</feature>
<sequence>MLRVIFCTLFCLLYSVQTYSQPTHLVIKDLRHGWKSYDQEARSWQPYLSATPSNTILFQLDLNRFQGADLLLVVPPNHSLLINHQLILVTQRVDSLLWSVDSLRAYYQLPTINLEIFSKRIKESEIQTLIVKNGQAGVANSEAAGFDSRESSEDNNVMIMGVLFVFFVLAIFRTLVYRVYNEYFLLSRAFSVRQKFELIDSQSTMSPVNLGFIFLYSVFVGGLVLNLASQI</sequence>
<dbReference type="Proteomes" id="UP001065174">
    <property type="component" value="Chromosome"/>
</dbReference>
<accession>A0ABY6CTD3</accession>
<dbReference type="RefSeq" id="WP_262311180.1">
    <property type="nucleotide sequence ID" value="NZ_CP106679.1"/>
</dbReference>
<feature type="signal peptide" evidence="2">
    <location>
        <begin position="1"/>
        <end position="20"/>
    </location>
</feature>
<gene>
    <name evidence="3" type="ORF">N6H18_07275</name>
</gene>
<evidence type="ECO:0000256" key="1">
    <source>
        <dbReference type="SAM" id="Phobius"/>
    </source>
</evidence>
<feature type="chain" id="PRO_5045386433" evidence="2">
    <location>
        <begin position="21"/>
        <end position="231"/>
    </location>
</feature>
<protein>
    <submittedName>
        <fullName evidence="3">Uncharacterized protein</fullName>
    </submittedName>
</protein>